<dbReference type="Pfam" id="PF19259">
    <property type="entry name" value="Ty3_capsid"/>
    <property type="match status" value="1"/>
</dbReference>
<dbReference type="Proteomes" id="UP001151760">
    <property type="component" value="Unassembled WGS sequence"/>
</dbReference>
<evidence type="ECO:0000313" key="3">
    <source>
        <dbReference type="Proteomes" id="UP001151760"/>
    </source>
</evidence>
<evidence type="ECO:0000259" key="1">
    <source>
        <dbReference type="Pfam" id="PF19259"/>
    </source>
</evidence>
<dbReference type="PANTHER" id="PTHR33223">
    <property type="entry name" value="CCHC-TYPE DOMAIN-CONTAINING PROTEIN"/>
    <property type="match status" value="1"/>
</dbReference>
<protein>
    <submittedName>
        <fullName evidence="2">Reverse transcriptase domain-containing protein</fullName>
    </submittedName>
</protein>
<keyword evidence="2" id="KW-0695">RNA-directed DNA polymerase</keyword>
<name>A0ABQ5DAM9_9ASTR</name>
<reference evidence="2" key="2">
    <citation type="submission" date="2022-01" db="EMBL/GenBank/DDBJ databases">
        <authorList>
            <person name="Yamashiro T."/>
            <person name="Shiraishi A."/>
            <person name="Satake H."/>
            <person name="Nakayama K."/>
        </authorList>
    </citation>
    <scope>NUCLEOTIDE SEQUENCE</scope>
</reference>
<proteinExistence type="predicted"/>
<keyword evidence="2" id="KW-0548">Nucleotidyltransferase</keyword>
<keyword evidence="3" id="KW-1185">Reference proteome</keyword>
<dbReference type="PANTHER" id="PTHR33223:SF6">
    <property type="entry name" value="CCHC-TYPE DOMAIN-CONTAINING PROTEIN"/>
    <property type="match status" value="1"/>
</dbReference>
<comment type="caution">
    <text evidence="2">The sequence shown here is derived from an EMBL/GenBank/DDBJ whole genome shotgun (WGS) entry which is preliminary data.</text>
</comment>
<dbReference type="InterPro" id="IPR045358">
    <property type="entry name" value="Ty3_capsid"/>
</dbReference>
<feature type="domain" description="Ty3 transposon capsid-like protein" evidence="1">
    <location>
        <begin position="117"/>
        <end position="248"/>
    </location>
</feature>
<reference evidence="2" key="1">
    <citation type="journal article" date="2022" name="Int. J. Mol. Sci.">
        <title>Draft Genome of Tanacetum Coccineum: Genomic Comparison of Closely Related Tanacetum-Family Plants.</title>
        <authorList>
            <person name="Yamashiro T."/>
            <person name="Shiraishi A."/>
            <person name="Nakayama K."/>
            <person name="Satake H."/>
        </authorList>
    </citation>
    <scope>NUCLEOTIDE SEQUENCE</scope>
</reference>
<evidence type="ECO:0000313" key="2">
    <source>
        <dbReference type="EMBL" id="GJT35296.1"/>
    </source>
</evidence>
<accession>A0ABQ5DAM9</accession>
<dbReference type="EMBL" id="BQNB010015038">
    <property type="protein sequence ID" value="GJT35296.1"/>
    <property type="molecule type" value="Genomic_DNA"/>
</dbReference>
<sequence length="264" mass="29441">MFGSRDFFPPEEIPPPKYIETLVESLIPISPSSSVGSSSPVRSTTPPPDYPFDESIFTELDNSLWIIPQPLGSEPAAIKKLVADCVTAALEAQAATMEQLASFAGLNEPKVFSRRKCAKENKVTFATGTLTDDALSWWNAYAQLIGIDQANRITLTEFKRLLTNKYCPQTEVRKMEDELYNLTVKGNNLKPFVRRFQELVVLCPNMVPNTEKLLEVFIEGLPRSIEGNVTASKPKTLEEAINIAQRLMDQVTKHTPVQGTNDHK</sequence>
<organism evidence="2 3">
    <name type="scientific">Tanacetum coccineum</name>
    <dbReference type="NCBI Taxonomy" id="301880"/>
    <lineage>
        <taxon>Eukaryota</taxon>
        <taxon>Viridiplantae</taxon>
        <taxon>Streptophyta</taxon>
        <taxon>Embryophyta</taxon>
        <taxon>Tracheophyta</taxon>
        <taxon>Spermatophyta</taxon>
        <taxon>Magnoliopsida</taxon>
        <taxon>eudicotyledons</taxon>
        <taxon>Gunneridae</taxon>
        <taxon>Pentapetalae</taxon>
        <taxon>asterids</taxon>
        <taxon>campanulids</taxon>
        <taxon>Asterales</taxon>
        <taxon>Asteraceae</taxon>
        <taxon>Asteroideae</taxon>
        <taxon>Anthemideae</taxon>
        <taxon>Anthemidinae</taxon>
        <taxon>Tanacetum</taxon>
    </lineage>
</organism>
<keyword evidence="2" id="KW-0808">Transferase</keyword>
<dbReference type="GO" id="GO:0003964">
    <property type="term" value="F:RNA-directed DNA polymerase activity"/>
    <property type="evidence" value="ECO:0007669"/>
    <property type="project" value="UniProtKB-KW"/>
</dbReference>
<gene>
    <name evidence="2" type="ORF">Tco_0925715</name>
</gene>